<evidence type="ECO:0000313" key="2">
    <source>
        <dbReference type="EMBL" id="CAD8151766.1"/>
    </source>
</evidence>
<dbReference type="EMBL" id="CAJJDO010000022">
    <property type="protein sequence ID" value="CAD8151766.1"/>
    <property type="molecule type" value="Genomic_DNA"/>
</dbReference>
<keyword evidence="1" id="KW-0175">Coiled coil</keyword>
<sequence length="276" mass="33247">MNLKIQYQGQELNFEGIKSLNELKSRLQQAEPQFVLESLTYNDEENDIITISNENDFNCLSATSYLIIQAYGKFDQEYVLKDVKKNKNLLKRLATKVNQFKEKQKNNLINRRNNYQTRLTKIIQQKQYLTYEIDKEIQSIKQQIEIQKKFNIINNKTQIRCVIQEQMIKFHLCNFVKQEEANLTYNEETLEQFMSKIELLEENIFERFFQSYNSMRLNKLIEMKEKQISGNENLLELSKQLQLLEQFKKKLLFQLNLQENYFTQKLKDAEYLLENL</sequence>
<evidence type="ECO:0008006" key="4">
    <source>
        <dbReference type="Google" id="ProtNLM"/>
    </source>
</evidence>
<gene>
    <name evidence="2" type="ORF">PPENT_87.1.T0220093</name>
</gene>
<feature type="coiled-coil region" evidence="1">
    <location>
        <begin position="83"/>
        <end position="125"/>
    </location>
</feature>
<protein>
    <recommendedName>
        <fullName evidence="4">PB1 domain-containing protein</fullName>
    </recommendedName>
</protein>
<evidence type="ECO:0000256" key="1">
    <source>
        <dbReference type="SAM" id="Coils"/>
    </source>
</evidence>
<name>A0A8S1TKS8_9CILI</name>
<evidence type="ECO:0000313" key="3">
    <source>
        <dbReference type="Proteomes" id="UP000689195"/>
    </source>
</evidence>
<dbReference type="AlphaFoldDB" id="A0A8S1TKS8"/>
<keyword evidence="3" id="KW-1185">Reference proteome</keyword>
<reference evidence="2" key="1">
    <citation type="submission" date="2021-01" db="EMBL/GenBank/DDBJ databases">
        <authorList>
            <consortium name="Genoscope - CEA"/>
            <person name="William W."/>
        </authorList>
    </citation>
    <scope>NUCLEOTIDE SEQUENCE</scope>
</reference>
<accession>A0A8S1TKS8</accession>
<comment type="caution">
    <text evidence="2">The sequence shown here is derived from an EMBL/GenBank/DDBJ whole genome shotgun (WGS) entry which is preliminary data.</text>
</comment>
<organism evidence="2 3">
    <name type="scientific">Paramecium pentaurelia</name>
    <dbReference type="NCBI Taxonomy" id="43138"/>
    <lineage>
        <taxon>Eukaryota</taxon>
        <taxon>Sar</taxon>
        <taxon>Alveolata</taxon>
        <taxon>Ciliophora</taxon>
        <taxon>Intramacronucleata</taxon>
        <taxon>Oligohymenophorea</taxon>
        <taxon>Peniculida</taxon>
        <taxon>Parameciidae</taxon>
        <taxon>Paramecium</taxon>
    </lineage>
</organism>
<proteinExistence type="predicted"/>
<dbReference type="OrthoDB" id="10328325at2759"/>
<dbReference type="Proteomes" id="UP000689195">
    <property type="component" value="Unassembled WGS sequence"/>
</dbReference>